<feature type="compositionally biased region" description="Low complexity" evidence="1">
    <location>
        <begin position="460"/>
        <end position="471"/>
    </location>
</feature>
<dbReference type="Pfam" id="PF01757">
    <property type="entry name" value="Acyl_transf_3"/>
    <property type="match status" value="1"/>
</dbReference>
<dbReference type="PANTHER" id="PTHR37312">
    <property type="entry name" value="MEMBRANE-BOUND ACYLTRANSFERASE YKRP-RELATED"/>
    <property type="match status" value="1"/>
</dbReference>
<dbReference type="Proteomes" id="UP000005710">
    <property type="component" value="Unassembled WGS sequence"/>
</dbReference>
<gene>
    <name evidence="4" type="ORF">ThesuDRAFT_00799</name>
</gene>
<dbReference type="RefSeq" id="WP_006903071.1">
    <property type="nucleotide sequence ID" value="NZ_JH976535.1"/>
</dbReference>
<dbReference type="eggNOG" id="COG3594">
    <property type="taxonomic scope" value="Bacteria"/>
</dbReference>
<evidence type="ECO:0000313" key="4">
    <source>
        <dbReference type="EMBL" id="EKP95070.1"/>
    </source>
</evidence>
<dbReference type="InterPro" id="IPR052734">
    <property type="entry name" value="Nod_factor_acetyltransferase"/>
</dbReference>
<dbReference type="InterPro" id="IPR002656">
    <property type="entry name" value="Acyl_transf_3_dom"/>
</dbReference>
<name>K6P1Y8_9FIRM</name>
<feature type="domain" description="Acyltransferase 3" evidence="3">
    <location>
        <begin position="37"/>
        <end position="427"/>
    </location>
</feature>
<keyword evidence="5" id="KW-1185">Reference proteome</keyword>
<dbReference type="EMBL" id="AENY02000002">
    <property type="protein sequence ID" value="EKP95070.1"/>
    <property type="molecule type" value="Genomic_DNA"/>
</dbReference>
<keyword evidence="2" id="KW-1133">Transmembrane helix</keyword>
<sequence length="503" mass="53373">MTGGNPGSGDAAVLRRPQRGVARAGRQPLSPCPARVAALDVARGLSISLVVLGHTPLPAWINGPLSTLRLPLLFFVSGYLFNWDRYGTRPGQLVRQRARRLLLPYLAGGLMTYLFWLLARRAASPEAQAVPWWWPLAGWLYGSASAGWLVFNLPLWYLPAAFCGQVLFWGLLRLVARRPPLLQAAAALAAGLAGIALGRHAPLPWSLDVALAAQPFFWAGWFARQAGRTRPGRPGPRPWPRAAEAAEAEGAAGGAGGLLPGDATAAPGRCGTDHDAGPETGWTTVAPAMPALTGGRARAQAAGPSLLPGRLGRPGAVLLGLGLWLVALVENGAVAINTRQYGHPFWFYSGGIAACVLALHLATALARLPLACRTLAYLGQHSMVVLVFHVGLAFPVLAWLLAALAGDPLLDAWGLYWLWGLGFTAALARLVQPFPRLTLALEGAMPQRAGSLWPRRPEQRAPTAGRPAPARAARDRKSGHPGRPAGRAQPGHHPQTRWHGAAD</sequence>
<protein>
    <submittedName>
        <fullName evidence="4">Acetyltransferase, fucose-4-O-acetylase</fullName>
    </submittedName>
</protein>
<feature type="region of interest" description="Disordered" evidence="1">
    <location>
        <begin position="450"/>
        <end position="503"/>
    </location>
</feature>
<dbReference type="OrthoDB" id="6623990at2"/>
<feature type="transmembrane region" description="Helical" evidence="2">
    <location>
        <begin position="139"/>
        <end position="169"/>
    </location>
</feature>
<evidence type="ECO:0000313" key="5">
    <source>
        <dbReference type="Proteomes" id="UP000005710"/>
    </source>
</evidence>
<dbReference type="HOGENOM" id="CLU_541761_0_0_9"/>
<evidence type="ECO:0000259" key="3">
    <source>
        <dbReference type="Pfam" id="PF01757"/>
    </source>
</evidence>
<comment type="caution">
    <text evidence="4">The sequence shown here is derived from an EMBL/GenBank/DDBJ whole genome shotgun (WGS) entry which is preliminary data.</text>
</comment>
<dbReference type="STRING" id="867903.ThesuDRAFT_00799"/>
<reference evidence="4" key="2">
    <citation type="submission" date="2012-10" db="EMBL/GenBank/DDBJ databases">
        <title>Improved high-quality draft of Thermaerobacter subterraneus C21, DSM 13965.</title>
        <authorList>
            <consortium name="DOE Joint Genome Institute"/>
            <person name="Eisen J."/>
            <person name="Huntemann M."/>
            <person name="Wei C.-L."/>
            <person name="Han J."/>
            <person name="Detter J.C."/>
            <person name="Han C."/>
            <person name="Tapia R."/>
            <person name="Chen A."/>
            <person name="Kyrpides N."/>
            <person name="Mavromatis K."/>
            <person name="Markowitz V."/>
            <person name="Szeto E."/>
            <person name="Ivanova N."/>
            <person name="Mikhailova N."/>
            <person name="Ovchinnikova G."/>
            <person name="Pagani I."/>
            <person name="Pati A."/>
            <person name="Goodwin L."/>
            <person name="Nordberg H.P."/>
            <person name="Cantor M.N."/>
            <person name="Hua S.X."/>
            <person name="Woyke T."/>
            <person name="Eisen J."/>
            <person name="Klenk H.-P."/>
        </authorList>
    </citation>
    <scope>NUCLEOTIDE SEQUENCE [LARGE SCALE GENOMIC DNA]</scope>
    <source>
        <strain evidence="4">DSM 13965</strain>
    </source>
</reference>
<feature type="transmembrane region" description="Helical" evidence="2">
    <location>
        <begin position="59"/>
        <end position="81"/>
    </location>
</feature>
<reference evidence="4" key="1">
    <citation type="submission" date="2010-10" db="EMBL/GenBank/DDBJ databases">
        <authorList>
            <consortium name="US DOE Joint Genome Institute (JGI-PGF)"/>
            <person name="Lucas S."/>
            <person name="Copeland A."/>
            <person name="Lapidus A."/>
            <person name="Bruce D."/>
            <person name="Goodwin L."/>
            <person name="Pitluck S."/>
            <person name="Kyrpides N."/>
            <person name="Mavromatis K."/>
            <person name="Detter J.C."/>
            <person name="Han C."/>
            <person name="Land M."/>
            <person name="Hauser L."/>
            <person name="Markowitz V."/>
            <person name="Cheng J.-F."/>
            <person name="Hugenholtz P."/>
            <person name="Woyke T."/>
            <person name="Wu D."/>
            <person name="Pukall R."/>
            <person name="Wahrenburg C."/>
            <person name="Brambilla E."/>
            <person name="Klenk H.-P."/>
            <person name="Eisen J.A."/>
        </authorList>
    </citation>
    <scope>NUCLEOTIDE SEQUENCE [LARGE SCALE GENOMIC DNA]</scope>
    <source>
        <strain evidence="4">DSM 13965</strain>
    </source>
</reference>
<dbReference type="GO" id="GO:0016747">
    <property type="term" value="F:acyltransferase activity, transferring groups other than amino-acyl groups"/>
    <property type="evidence" value="ECO:0007669"/>
    <property type="project" value="InterPro"/>
</dbReference>
<evidence type="ECO:0000256" key="2">
    <source>
        <dbReference type="SAM" id="Phobius"/>
    </source>
</evidence>
<accession>K6P1Y8</accession>
<feature type="transmembrane region" description="Helical" evidence="2">
    <location>
        <begin position="102"/>
        <end position="119"/>
    </location>
</feature>
<proteinExistence type="predicted"/>
<feature type="transmembrane region" description="Helical" evidence="2">
    <location>
        <begin position="346"/>
        <end position="370"/>
    </location>
</feature>
<organism evidence="4 5">
    <name type="scientific">Thermaerobacter subterraneus DSM 13965</name>
    <dbReference type="NCBI Taxonomy" id="867903"/>
    <lineage>
        <taxon>Bacteria</taxon>
        <taxon>Bacillati</taxon>
        <taxon>Bacillota</taxon>
        <taxon>Clostridia</taxon>
        <taxon>Eubacteriales</taxon>
        <taxon>Clostridiales Family XVII. Incertae Sedis</taxon>
        <taxon>Thermaerobacter</taxon>
    </lineage>
</organism>
<feature type="transmembrane region" description="Helical" evidence="2">
    <location>
        <begin position="414"/>
        <end position="431"/>
    </location>
</feature>
<dbReference type="AlphaFoldDB" id="K6P1Y8"/>
<keyword evidence="2" id="KW-0472">Membrane</keyword>
<dbReference type="PANTHER" id="PTHR37312:SF1">
    <property type="entry name" value="MEMBRANE-BOUND ACYLTRANSFERASE YKRP-RELATED"/>
    <property type="match status" value="1"/>
</dbReference>
<keyword evidence="2" id="KW-0812">Transmembrane</keyword>
<feature type="transmembrane region" description="Helical" evidence="2">
    <location>
        <begin position="315"/>
        <end position="334"/>
    </location>
</feature>
<feature type="transmembrane region" description="Helical" evidence="2">
    <location>
        <begin position="382"/>
        <end position="402"/>
    </location>
</feature>
<evidence type="ECO:0000256" key="1">
    <source>
        <dbReference type="SAM" id="MobiDB-lite"/>
    </source>
</evidence>